<name>M4T0T7_9TRYP</name>
<evidence type="ECO:0000259" key="8">
    <source>
        <dbReference type="Pfam" id="PF00913"/>
    </source>
</evidence>
<accession>M4T0T7</accession>
<reference evidence="9" key="2">
    <citation type="journal article" date="2014" name="Mol. Biochem. Parasitol.">
        <title>Capturing the variant surface glycoprotein repertoire (the VSGnome) of Trypanosoma brucei Lister 427.</title>
        <authorList>
            <person name="Cross G.A."/>
            <person name="Kim H.S."/>
            <person name="Wickstead B."/>
        </authorList>
    </citation>
    <scope>NUCLEOTIDE SEQUENCE</scope>
    <source>
        <strain evidence="9">Lister 427</strain>
    </source>
</reference>
<evidence type="ECO:0000256" key="2">
    <source>
        <dbReference type="ARBA" id="ARBA00022475"/>
    </source>
</evidence>
<evidence type="ECO:0000313" key="9">
    <source>
        <dbReference type="EMBL" id="AGH60627.1"/>
    </source>
</evidence>
<feature type="domain" description="Trypanosome variant surface glycoprotein A-type N-terminal" evidence="8">
    <location>
        <begin position="9"/>
        <end position="309"/>
    </location>
</feature>
<sequence length="316" mass="33523">MLMSILAAVMLYETRLALGTSYAMKDTMWKKPCQLSGELRKVPQAAYAAVGRSKDSSAAAEITGLQLLLAAANTNSKDERRDWTALGRAVLRYAREQLAHAFAKAKTAVEATASTQELVGAIQAVTELLDKGSHDSNFCLGDTSGNTKLASGLTGTDCDGKPKYLDDSDPEIATTIIGPTAYANLEPLTGNNGMGASGSVCPLLDTGVAGTNHLETTNSPTFMYGIFKVTGTNQIDIADATNLGSKGTRTTEPLLKTAYFDAKKIQAERKASGLTDPKDILKEAVRSGHLQTELESALALEAGEDKGKDTQRQLDK</sequence>
<keyword evidence="3" id="KW-0336">GPI-anchor</keyword>
<evidence type="ECO:0000256" key="5">
    <source>
        <dbReference type="ARBA" id="ARBA00023180"/>
    </source>
</evidence>
<protein>
    <submittedName>
        <fullName evidence="9">Variant surface glycoprotein 1714</fullName>
    </submittedName>
</protein>
<feature type="signal peptide" evidence="7">
    <location>
        <begin position="1"/>
        <end position="19"/>
    </location>
</feature>
<keyword evidence="6" id="KW-0449">Lipoprotein</keyword>
<dbReference type="Gene3D" id="3.90.150.10">
    <property type="entry name" value="Variant Surface Glycoprotein, subunit A domain 1"/>
    <property type="match status" value="1"/>
</dbReference>
<evidence type="ECO:0000256" key="6">
    <source>
        <dbReference type="ARBA" id="ARBA00023288"/>
    </source>
</evidence>
<organism evidence="9">
    <name type="scientific">Trypanosoma brucei</name>
    <dbReference type="NCBI Taxonomy" id="5691"/>
    <lineage>
        <taxon>Eukaryota</taxon>
        <taxon>Discoba</taxon>
        <taxon>Euglenozoa</taxon>
        <taxon>Kinetoplastea</taxon>
        <taxon>Metakinetoplastina</taxon>
        <taxon>Trypanosomatida</taxon>
        <taxon>Trypanosomatidae</taxon>
        <taxon>Trypanosoma</taxon>
    </lineage>
</organism>
<keyword evidence="5" id="KW-0325">Glycoprotein</keyword>
<dbReference type="GO" id="GO:0098552">
    <property type="term" value="C:side of membrane"/>
    <property type="evidence" value="ECO:0007669"/>
    <property type="project" value="UniProtKB-KW"/>
</dbReference>
<evidence type="ECO:0000256" key="1">
    <source>
        <dbReference type="ARBA" id="ARBA00004609"/>
    </source>
</evidence>
<keyword evidence="4" id="KW-0472">Membrane</keyword>
<dbReference type="SUPFAM" id="SSF58087">
    <property type="entry name" value="Variant surface glycoprotein (N-terminal domain)"/>
    <property type="match status" value="1"/>
</dbReference>
<dbReference type="InterPro" id="IPR001812">
    <property type="entry name" value="Trypano_VSG_A_N_dom"/>
</dbReference>
<evidence type="ECO:0000256" key="4">
    <source>
        <dbReference type="ARBA" id="ARBA00023136"/>
    </source>
</evidence>
<evidence type="ECO:0000256" key="7">
    <source>
        <dbReference type="SAM" id="SignalP"/>
    </source>
</evidence>
<proteinExistence type="predicted"/>
<reference evidence="9" key="1">
    <citation type="submission" date="2013-02" db="EMBL/GenBank/DDBJ databases">
        <authorList>
            <person name="Cross G.A.M."/>
            <person name="Kim H.-S."/>
            <person name="Wickstead B."/>
        </authorList>
    </citation>
    <scope>NUCLEOTIDE SEQUENCE</scope>
    <source>
        <strain evidence="9">Lister 427</strain>
    </source>
</reference>
<dbReference type="EMBL" id="KC613196">
    <property type="protein sequence ID" value="AGH60627.1"/>
    <property type="molecule type" value="Genomic_DNA"/>
</dbReference>
<dbReference type="Pfam" id="PF00913">
    <property type="entry name" value="Trypan_glycop"/>
    <property type="match status" value="1"/>
</dbReference>
<evidence type="ECO:0000256" key="3">
    <source>
        <dbReference type="ARBA" id="ARBA00022622"/>
    </source>
</evidence>
<dbReference type="AlphaFoldDB" id="M4T0T7"/>
<dbReference type="Gene3D" id="1.10.470.10">
    <property type="entry name" value="Variant Surface Glycoprotein, subunit A, domain 2"/>
    <property type="match status" value="1"/>
</dbReference>
<dbReference type="GO" id="GO:0005886">
    <property type="term" value="C:plasma membrane"/>
    <property type="evidence" value="ECO:0007669"/>
    <property type="project" value="UniProtKB-SubCell"/>
</dbReference>
<dbReference type="VEuPathDB" id="TriTrypDB:Tb427_000074700"/>
<keyword evidence="7" id="KW-0732">Signal</keyword>
<keyword evidence="2" id="KW-1003">Cell membrane</keyword>
<dbReference type="GO" id="GO:0042783">
    <property type="term" value="P:symbiont-mediated evasion of host immune response"/>
    <property type="evidence" value="ECO:0007669"/>
    <property type="project" value="InterPro"/>
</dbReference>
<feature type="chain" id="PRO_5004058258" evidence="7">
    <location>
        <begin position="20"/>
        <end position="316"/>
    </location>
</feature>
<comment type="subcellular location">
    <subcellularLocation>
        <location evidence="1">Cell membrane</location>
        <topology evidence="1">Lipid-anchor</topology>
        <topology evidence="1">GPI-anchor</topology>
    </subcellularLocation>
</comment>